<dbReference type="SUPFAM" id="SSF53756">
    <property type="entry name" value="UDP-Glycosyltransferase/glycogen phosphorylase"/>
    <property type="match status" value="1"/>
</dbReference>
<name>A0ABP0G8E1_CLALP</name>
<proteinExistence type="predicted"/>
<dbReference type="InterPro" id="IPR031481">
    <property type="entry name" value="Glyco_tran_10_N"/>
</dbReference>
<evidence type="ECO:0000259" key="1">
    <source>
        <dbReference type="Pfam" id="PF17039"/>
    </source>
</evidence>
<evidence type="ECO:0000313" key="2">
    <source>
        <dbReference type="EMBL" id="CAK8687522.1"/>
    </source>
</evidence>
<gene>
    <name evidence="2" type="ORF">CVLEPA_LOCUS19591</name>
</gene>
<reference evidence="2 3" key="1">
    <citation type="submission" date="2024-02" db="EMBL/GenBank/DDBJ databases">
        <authorList>
            <person name="Daric V."/>
            <person name="Darras S."/>
        </authorList>
    </citation>
    <scope>NUCLEOTIDE SEQUENCE [LARGE SCALE GENOMIC DNA]</scope>
</reference>
<comment type="caution">
    <text evidence="2">The sequence shown here is derived from an EMBL/GenBank/DDBJ whole genome shotgun (WGS) entry which is preliminary data.</text>
</comment>
<evidence type="ECO:0000313" key="3">
    <source>
        <dbReference type="Proteomes" id="UP001642483"/>
    </source>
</evidence>
<protein>
    <recommendedName>
        <fullName evidence="1">Fucosyltransferase N-terminal domain-containing protein</fullName>
    </recommendedName>
</protein>
<feature type="domain" description="Fucosyltransferase N-terminal" evidence="1">
    <location>
        <begin position="40"/>
        <end position="115"/>
    </location>
</feature>
<keyword evidence="3" id="KW-1185">Reference proteome</keyword>
<dbReference type="Pfam" id="PF17039">
    <property type="entry name" value="Glyco_tran_10_N"/>
    <property type="match status" value="1"/>
</dbReference>
<sequence>MYIYSTDVLKKNIASKFRSLRRISSSKKQLTNLIPNTSSNRTYILFWGHPWSGPTEGFLEGNMGGCTGTYDRSKLPVAGAVVFHYTNLDRETTPWKHYRDPEQIFVFYSRESPSYVIHGGASTRND</sequence>
<accession>A0ABP0G8E1</accession>
<organism evidence="2 3">
    <name type="scientific">Clavelina lepadiformis</name>
    <name type="common">Light-bulb sea squirt</name>
    <name type="synonym">Ascidia lepadiformis</name>
    <dbReference type="NCBI Taxonomy" id="159417"/>
    <lineage>
        <taxon>Eukaryota</taxon>
        <taxon>Metazoa</taxon>
        <taxon>Chordata</taxon>
        <taxon>Tunicata</taxon>
        <taxon>Ascidiacea</taxon>
        <taxon>Aplousobranchia</taxon>
        <taxon>Clavelinidae</taxon>
        <taxon>Clavelina</taxon>
    </lineage>
</organism>
<dbReference type="EMBL" id="CAWYQH010000104">
    <property type="protein sequence ID" value="CAK8687522.1"/>
    <property type="molecule type" value="Genomic_DNA"/>
</dbReference>
<dbReference type="Proteomes" id="UP001642483">
    <property type="component" value="Unassembled WGS sequence"/>
</dbReference>